<reference evidence="7" key="1">
    <citation type="submission" date="2013-08" db="EMBL/GenBank/DDBJ databases">
        <title>Oryza genome evolution.</title>
        <authorList>
            <person name="Wing R.A."/>
            <person name="Panaud O."/>
            <person name="Oliveira A.C."/>
        </authorList>
    </citation>
    <scope>NUCLEOTIDE SEQUENCE</scope>
</reference>
<dbReference type="InterPro" id="IPR035669">
    <property type="entry name" value="SGNH_plant_lipase-like"/>
</dbReference>
<keyword evidence="4" id="KW-0325">Glycoprotein</keyword>
<keyword evidence="2 6" id="KW-0732">Signal</keyword>
<keyword evidence="8" id="KW-1185">Reference proteome</keyword>
<evidence type="ECO:0000313" key="8">
    <source>
        <dbReference type="Proteomes" id="UP000026961"/>
    </source>
</evidence>
<evidence type="ECO:0000256" key="5">
    <source>
        <dbReference type="SAM" id="MobiDB-lite"/>
    </source>
</evidence>
<reference evidence="7" key="3">
    <citation type="submission" date="2018-05" db="EMBL/GenBank/DDBJ databases">
        <title>OgluRS3 (Oryza glumaepatula Reference Sequence Version 3).</title>
        <authorList>
            <person name="Zhang J."/>
            <person name="Kudrna D."/>
            <person name="Lee S."/>
            <person name="Talag J."/>
            <person name="Welchert J."/>
            <person name="Wing R.A."/>
        </authorList>
    </citation>
    <scope>NUCLEOTIDE SEQUENCE [LARGE SCALE GENOMIC DNA]</scope>
</reference>
<dbReference type="EnsemblPlants" id="OGLUM01G08280.1">
    <property type="protein sequence ID" value="OGLUM01G08280.1"/>
    <property type="gene ID" value="OGLUM01G08280"/>
</dbReference>
<sequence length="1334" mass="145199">MEHSPSNKMTLLLLLFLLGCTHYGHAGSDRPKIDSIFSFGNSYADTGNFVKLAAPVFPGIPFNNLPYGETFFGHPTGRASNGRLNVDFIAEGLGVPLLPPYHGESQDFTHGANFAVTVDEAMSYVPKVVQAISAGVEAVIKEGARYVVVPGQLPTGCLPIILTLYASPDAADYDAGTGCLWRFNALARYHNALLFAAVSLLRVKHPSVAIVFADYYRPVIKFVQNPVEFVGQKPKLTMEHSPSNRATFLLLLLLLIGCTHYAQANPGHHMIDSIFSFGNSYSDTGNFVKLAAPLLPVIPLNNLPYGETFFGHPTGRASNGRLIIDFIARHFGVPFLPPYLGQVQNFTHGANFAVVGATALDLAFFQKNNITSVSPFNSSLSVQLEWFHKLRPTLCSTTQGCKHYFERSLFFMGEFGGNDYVFLLAAGKTVDEVMSCYVPKVIGAISSGVEHSKPVAFVLLLLLLACLHYAQANPSRRPLIQSIFSFGNSYADIGNFVRLAAPLLPVIPFNNLPYGETFFGHPTGRASNGRIIMDFIAEKFQVPFVPPSLGQGEDFTHGANFAVVGASALDLAFFLHNNITSVPPFNTSLSVQLEWFHKLKPTLCSTAQECRDYFRRSLFFMGEFGGNDYVFLQAAGKTVEQLVPYVPKVVGAISAGIEAVIKEGAVQVVVPGQLPNGCVPIILTLYASKSRGDYDARGCLKKQNALARYHNSALFEEVSRLRHRYPWVKIVYADYYKPVIEFIKKPYVVVPGQQPTGCLPVVLTPYASPNATDYDAGTGCLWRFNELARYHNAALLAAVSLLRRKYPSATIVFADYYDPVIEFMQKPDDFAFSDSSKLRACCGGGGGPYNYNATVACGLPGTSVCPTPNTSINWDGIHLTEAAYARIAACWLHGPHAHPPILAAHSPSNKMTLLLLLLLLLLGCTHHGQANMYSGHPKIDSIFSFGNSYSDTGNFVKLAAPVIPVIAFNNLPYGETFFGHPTGRASDGRLNVDFIAEDFGVPLLPPYLGESKNFSHGANFAVVGATALDLAFFQKNNITSVPPFNTSLSVQVEWFHKLKPTLCSTTQGCRDYFERSLFFMGEFGGNDYVFLLAAGKTVDEAMSYVPKVVGAISAGVEAVIEEGARYVVVPGQLPTGCLPIILTLYASANATDYESGTGCLRRFNELARYHNAALFAAVSLLRGKHPSAAIVFADYYQPVIEFVRMPENFGFSRSSRLRACCGGGGRYNYNATAACGLAGATACPDPAASINWDGFFAEQLLHYLNKNGEVATTPIPNQTKVKDSMQNEGRRPLGRSPRILAWGSEVSGGGKRRGRRGEMKRQGPRGSSAPDLDD</sequence>
<dbReference type="PANTHER" id="PTHR22835">
    <property type="entry name" value="ZINC FINGER FYVE DOMAIN CONTAINING PROTEIN"/>
    <property type="match status" value="1"/>
</dbReference>
<dbReference type="Gene3D" id="3.40.50.1110">
    <property type="entry name" value="SGNH hydrolase"/>
    <property type="match status" value="5"/>
</dbReference>
<dbReference type="GO" id="GO:0016788">
    <property type="term" value="F:hydrolase activity, acting on ester bonds"/>
    <property type="evidence" value="ECO:0007669"/>
    <property type="project" value="InterPro"/>
</dbReference>
<dbReference type="InterPro" id="IPR001087">
    <property type="entry name" value="GDSL"/>
</dbReference>
<dbReference type="Gramene" id="OGLUM01G08280.1">
    <property type="protein sequence ID" value="OGLUM01G08280.1"/>
    <property type="gene ID" value="OGLUM01G08280"/>
</dbReference>
<keyword evidence="3" id="KW-0378">Hydrolase</keyword>
<evidence type="ECO:0008006" key="9">
    <source>
        <dbReference type="Google" id="ProtNLM"/>
    </source>
</evidence>
<reference evidence="7" key="2">
    <citation type="submission" date="2015-04" db="UniProtKB">
        <authorList>
            <consortium name="EnsemblPlants"/>
        </authorList>
    </citation>
    <scope>IDENTIFICATION</scope>
</reference>
<dbReference type="CDD" id="cd01837">
    <property type="entry name" value="SGNH_plant_lipase_like"/>
    <property type="match status" value="2"/>
</dbReference>
<accession>A0A0D9Y560</accession>
<evidence type="ECO:0000313" key="7">
    <source>
        <dbReference type="EnsemblPlants" id="OGLUM01G08280.1"/>
    </source>
</evidence>
<dbReference type="InterPro" id="IPR036514">
    <property type="entry name" value="SGNH_hydro_sf"/>
</dbReference>
<proteinExistence type="inferred from homology"/>
<dbReference type="PANTHER" id="PTHR22835:SF681">
    <property type="entry name" value="OS01G0216300 PROTEIN"/>
    <property type="match status" value="1"/>
</dbReference>
<dbReference type="Pfam" id="PF00657">
    <property type="entry name" value="Lipase_GDSL"/>
    <property type="match status" value="4"/>
</dbReference>
<comment type="similarity">
    <text evidence="1">Belongs to the 'GDSL' lipolytic enzyme family.</text>
</comment>
<feature type="chain" id="PRO_5002350841" description="GDSL esterase/lipase" evidence="6">
    <location>
        <begin position="27"/>
        <end position="1334"/>
    </location>
</feature>
<name>A0A0D9Y560_9ORYZ</name>
<dbReference type="eggNOG" id="ENOG502QSMM">
    <property type="taxonomic scope" value="Eukaryota"/>
</dbReference>
<feature type="signal peptide" evidence="6">
    <location>
        <begin position="1"/>
        <end position="26"/>
    </location>
</feature>
<feature type="compositionally biased region" description="Basic and acidic residues" evidence="5">
    <location>
        <begin position="1280"/>
        <end position="1291"/>
    </location>
</feature>
<feature type="region of interest" description="Disordered" evidence="5">
    <location>
        <begin position="1272"/>
        <end position="1334"/>
    </location>
</feature>
<protein>
    <recommendedName>
        <fullName evidence="9">GDSL esterase/lipase</fullName>
    </recommendedName>
</protein>
<organism evidence="7">
    <name type="scientific">Oryza glumipatula</name>
    <dbReference type="NCBI Taxonomy" id="40148"/>
    <lineage>
        <taxon>Eukaryota</taxon>
        <taxon>Viridiplantae</taxon>
        <taxon>Streptophyta</taxon>
        <taxon>Embryophyta</taxon>
        <taxon>Tracheophyta</taxon>
        <taxon>Spermatophyta</taxon>
        <taxon>Magnoliopsida</taxon>
        <taxon>Liliopsida</taxon>
        <taxon>Poales</taxon>
        <taxon>Poaceae</taxon>
        <taxon>BOP clade</taxon>
        <taxon>Oryzoideae</taxon>
        <taxon>Oryzeae</taxon>
        <taxon>Oryzinae</taxon>
        <taxon>Oryza</taxon>
    </lineage>
</organism>
<evidence type="ECO:0000256" key="2">
    <source>
        <dbReference type="ARBA" id="ARBA00022729"/>
    </source>
</evidence>
<evidence type="ECO:0000256" key="4">
    <source>
        <dbReference type="ARBA" id="ARBA00023180"/>
    </source>
</evidence>
<dbReference type="Proteomes" id="UP000026961">
    <property type="component" value="Chromosome 1"/>
</dbReference>
<evidence type="ECO:0000256" key="6">
    <source>
        <dbReference type="SAM" id="SignalP"/>
    </source>
</evidence>
<evidence type="ECO:0000256" key="3">
    <source>
        <dbReference type="ARBA" id="ARBA00022801"/>
    </source>
</evidence>
<evidence type="ECO:0000256" key="1">
    <source>
        <dbReference type="ARBA" id="ARBA00008668"/>
    </source>
</evidence>
<dbReference type="STRING" id="40148.A0A0D9Y560"/>